<sequence>METIMNIIDEILKKFTTQISYCKWLNTPEGRFLSIELNTHDLKEVNLITKEINNFIDEIDTNVNYYLDIFSKGIDLNIPFDELNNYIDKKIEITLNQPYKDKKVIEIILKENKIDELFGKINNKGQFQKIYIKKDNINKIQKVIFN</sequence>
<evidence type="ECO:0000313" key="2">
    <source>
        <dbReference type="Proteomes" id="UP000502118"/>
    </source>
</evidence>
<accession>A0A6M4JDW5</accession>
<organism evidence="1 2">
    <name type="scientific">Mycoplasma miroungirhinis</name>
    <dbReference type="NCBI Taxonomy" id="754516"/>
    <lineage>
        <taxon>Bacteria</taxon>
        <taxon>Bacillati</taxon>
        <taxon>Mycoplasmatota</taxon>
        <taxon>Mollicutes</taxon>
        <taxon>Mycoplasmataceae</taxon>
        <taxon>Mycoplasma</taxon>
    </lineage>
</organism>
<protein>
    <recommendedName>
        <fullName evidence="3">Ribosome maturation factor RimP</fullName>
    </recommendedName>
</protein>
<keyword evidence="2" id="KW-1185">Reference proteome</keyword>
<dbReference type="Proteomes" id="UP000502118">
    <property type="component" value="Chromosome"/>
</dbReference>
<reference evidence="1 2" key="1">
    <citation type="submission" date="2020-05" db="EMBL/GenBank/DDBJ databases">
        <title>Novel Mycoplasma species detected in Mirounga angustirostris (northern elephant seal) from the USA.</title>
        <authorList>
            <person name="Volokhov D.V."/>
        </authorList>
    </citation>
    <scope>NUCLEOTIDE SEQUENCE [LARGE SCALE GENOMIC DNA]</scope>
    <source>
        <strain evidence="1 2">Mirounga ES2806-NAS</strain>
    </source>
</reference>
<evidence type="ECO:0008006" key="3">
    <source>
        <dbReference type="Google" id="ProtNLM"/>
    </source>
</evidence>
<name>A0A6M4JDW5_9MOLU</name>
<dbReference type="AlphaFoldDB" id="A0A6M4JDW5"/>
<dbReference type="KEGG" id="mmio:HLA92_02435"/>
<dbReference type="EMBL" id="CP053097">
    <property type="protein sequence ID" value="QJR44277.1"/>
    <property type="molecule type" value="Genomic_DNA"/>
</dbReference>
<evidence type="ECO:0000313" key="1">
    <source>
        <dbReference type="EMBL" id="QJR44277.1"/>
    </source>
</evidence>
<dbReference type="RefSeq" id="WP_171113188.1">
    <property type="nucleotide sequence ID" value="NZ_CP053097.1"/>
</dbReference>
<gene>
    <name evidence="1" type="ORF">HLA92_02435</name>
</gene>
<proteinExistence type="predicted"/>